<name>A0ABX1Q6V0_9RHOO</name>
<evidence type="ECO:0000313" key="4">
    <source>
        <dbReference type="Proteomes" id="UP000623795"/>
    </source>
</evidence>
<gene>
    <name evidence="3" type="primary">epsD</name>
    <name evidence="3" type="ORF">GPA22_20485</name>
</gene>
<dbReference type="Proteomes" id="UP000623795">
    <property type="component" value="Unassembled WGS sequence"/>
</dbReference>
<sequence length="297" mass="32490">MNSAERCTFPVAFLAVLLNACSNGGAEGRPAYEVVAKVNEQAIQANELNSVAAPVAPQGAADEGALERLIDQELMVQRARERRLDRDPRVLQSFEAAQREILARAYLEQVTEQIRPPGAAEVAAFYADHPELFARRRIYSLQELEIRMPAERFAELERRTAKAAGVHEVKDWLTREGIEFRLTTAVKPAEQLPLESLKGFARMKDGQMVLSPTGSGALLVHLVTSRKQPLDEATARPMIERFLLNERKTALAKAEVERLRGGAHIEYAPAGPPGAASAATQVSPADLAEAPPAPESR</sequence>
<keyword evidence="3" id="KW-0413">Isomerase</keyword>
<dbReference type="Pfam" id="PF13145">
    <property type="entry name" value="Rotamase_2"/>
    <property type="match status" value="1"/>
</dbReference>
<protein>
    <submittedName>
        <fullName evidence="3">Peptidyl-prolyl cis-trans isomerase, EpsD family</fullName>
        <ecNumber evidence="3">5.2.1.8</ecNumber>
    </submittedName>
</protein>
<proteinExistence type="predicted"/>
<comment type="caution">
    <text evidence="3">The sequence shown here is derived from an EMBL/GenBank/DDBJ whole genome shotgun (WGS) entry which is preliminary data.</text>
</comment>
<dbReference type="RefSeq" id="WP_169257928.1">
    <property type="nucleotide sequence ID" value="NZ_WTVN01000048.1"/>
</dbReference>
<feature type="compositionally biased region" description="Low complexity" evidence="1">
    <location>
        <begin position="273"/>
        <end position="290"/>
    </location>
</feature>
<evidence type="ECO:0000256" key="1">
    <source>
        <dbReference type="SAM" id="MobiDB-lite"/>
    </source>
</evidence>
<accession>A0ABX1Q6V0</accession>
<dbReference type="EMBL" id="WTVN01000048">
    <property type="protein sequence ID" value="NMG46101.1"/>
    <property type="molecule type" value="Genomic_DNA"/>
</dbReference>
<dbReference type="Gene3D" id="1.10.8.1040">
    <property type="match status" value="1"/>
</dbReference>
<reference evidence="3 4" key="1">
    <citation type="submission" date="2019-12" db="EMBL/GenBank/DDBJ databases">
        <title>Comparative genomics gives insights into the taxonomy of the Azoarcus-Aromatoleum group and reveals separate origins of nif in the plant-associated Azoarcus and non-plant-associated Aromatoleum sub-groups.</title>
        <authorList>
            <person name="Lafos M."/>
            <person name="Maluk M."/>
            <person name="Batista M."/>
            <person name="Junghare M."/>
            <person name="Carmona M."/>
            <person name="Faoro H."/>
            <person name="Cruz L.M."/>
            <person name="Battistoni F."/>
            <person name="De Souza E."/>
            <person name="Pedrosa F."/>
            <person name="Chen W.-M."/>
            <person name="Poole P.S."/>
            <person name="Dixon R.A."/>
            <person name="James E.K."/>
        </authorList>
    </citation>
    <scope>NUCLEOTIDE SEQUENCE [LARGE SCALE GENOMIC DNA]</scope>
    <source>
        <strain evidence="3 4">Td21</strain>
    </source>
</reference>
<evidence type="ECO:0000259" key="2">
    <source>
        <dbReference type="Pfam" id="PF13145"/>
    </source>
</evidence>
<keyword evidence="4" id="KW-1185">Reference proteome</keyword>
<dbReference type="InterPro" id="IPR000297">
    <property type="entry name" value="PPIase_PpiC"/>
</dbReference>
<feature type="region of interest" description="Disordered" evidence="1">
    <location>
        <begin position="266"/>
        <end position="297"/>
    </location>
</feature>
<dbReference type="EC" id="5.2.1.8" evidence="3"/>
<evidence type="ECO:0000313" key="3">
    <source>
        <dbReference type="EMBL" id="NMG46101.1"/>
    </source>
</evidence>
<dbReference type="NCBIfam" id="TIGR02925">
    <property type="entry name" value="cis_trans_EpsD"/>
    <property type="match status" value="1"/>
</dbReference>
<organism evidence="3 4">
    <name type="scientific">Aromatoleum toluvorans</name>
    <dbReference type="NCBI Taxonomy" id="92002"/>
    <lineage>
        <taxon>Bacteria</taxon>
        <taxon>Pseudomonadati</taxon>
        <taxon>Pseudomonadota</taxon>
        <taxon>Betaproteobacteria</taxon>
        <taxon>Rhodocyclales</taxon>
        <taxon>Rhodocyclaceae</taxon>
        <taxon>Aromatoleum</taxon>
    </lineage>
</organism>
<dbReference type="SUPFAM" id="SSF109998">
    <property type="entry name" value="Triger factor/SurA peptide-binding domain-like"/>
    <property type="match status" value="1"/>
</dbReference>
<dbReference type="InterPro" id="IPR014274">
    <property type="entry name" value="PPIase_EpsD"/>
</dbReference>
<dbReference type="GO" id="GO:0003755">
    <property type="term" value="F:peptidyl-prolyl cis-trans isomerase activity"/>
    <property type="evidence" value="ECO:0007669"/>
    <property type="project" value="UniProtKB-EC"/>
</dbReference>
<dbReference type="InterPro" id="IPR027304">
    <property type="entry name" value="Trigger_fact/SurA_dom_sf"/>
</dbReference>
<feature type="domain" description="PpiC" evidence="2">
    <location>
        <begin position="119"/>
        <end position="233"/>
    </location>
</feature>